<dbReference type="AlphaFoldDB" id="A0A8B8MP46"/>
<dbReference type="GO" id="GO:0005975">
    <property type="term" value="P:carbohydrate metabolic process"/>
    <property type="evidence" value="ECO:0007669"/>
    <property type="project" value="InterPro"/>
</dbReference>
<evidence type="ECO:0000256" key="3">
    <source>
        <dbReference type="ARBA" id="ARBA00022512"/>
    </source>
</evidence>
<reference evidence="12" key="1">
    <citation type="submission" date="2025-04" db="UniProtKB">
        <authorList>
            <consortium name="RefSeq"/>
        </authorList>
    </citation>
    <scope>IDENTIFICATION</scope>
    <source>
        <tissue evidence="13">Leaf</tissue>
    </source>
</reference>
<keyword evidence="6 9" id="KW-0326">Glycosidase</keyword>
<dbReference type="SMART" id="SM00710">
    <property type="entry name" value="PbH1"/>
    <property type="match status" value="6"/>
</dbReference>
<evidence type="ECO:0000256" key="4">
    <source>
        <dbReference type="ARBA" id="ARBA00022525"/>
    </source>
</evidence>
<dbReference type="RefSeq" id="XP_030512656.1">
    <property type="nucleotide sequence ID" value="XM_030656796.1"/>
</dbReference>
<evidence type="ECO:0000256" key="6">
    <source>
        <dbReference type="ARBA" id="ARBA00023295"/>
    </source>
</evidence>
<evidence type="ECO:0000256" key="9">
    <source>
        <dbReference type="RuleBase" id="RU361169"/>
    </source>
</evidence>
<dbReference type="GeneID" id="115726762"/>
<evidence type="ECO:0000313" key="12">
    <source>
        <dbReference type="RefSeq" id="XP_030512656.1"/>
    </source>
</evidence>
<evidence type="ECO:0000256" key="1">
    <source>
        <dbReference type="ARBA" id="ARBA00004191"/>
    </source>
</evidence>
<accession>A0A8B8MP46</accession>
<evidence type="ECO:0000313" key="13">
    <source>
        <dbReference type="RefSeq" id="XP_048138769.1"/>
    </source>
</evidence>
<evidence type="ECO:0000256" key="8">
    <source>
        <dbReference type="PROSITE-ProRule" id="PRU10052"/>
    </source>
</evidence>
<dbReference type="InterPro" id="IPR012334">
    <property type="entry name" value="Pectin_lyas_fold"/>
</dbReference>
<dbReference type="InterPro" id="IPR006626">
    <property type="entry name" value="PbH1"/>
</dbReference>
<evidence type="ECO:0000256" key="10">
    <source>
        <dbReference type="SAM" id="SignalP"/>
    </source>
</evidence>
<protein>
    <submittedName>
        <fullName evidence="12 13">Exopolygalacturonase-like</fullName>
    </submittedName>
</protein>
<evidence type="ECO:0000256" key="7">
    <source>
        <dbReference type="ARBA" id="ARBA00023316"/>
    </source>
</evidence>
<feature type="active site" evidence="8">
    <location>
        <position position="250"/>
    </location>
</feature>
<keyword evidence="5 9" id="KW-0378">Hydrolase</keyword>
<dbReference type="KEGG" id="rarg:115726762"/>
<comment type="similarity">
    <text evidence="2 9">Belongs to the glycosyl hydrolase 28 family.</text>
</comment>
<dbReference type="PROSITE" id="PS00502">
    <property type="entry name" value="POLYGALACTURONASE"/>
    <property type="match status" value="1"/>
</dbReference>
<dbReference type="FunFam" id="2.160.20.10:FF:000004">
    <property type="entry name" value="Pectin lyase-like superfamily protein"/>
    <property type="match status" value="1"/>
</dbReference>
<proteinExistence type="inferred from homology"/>
<dbReference type="GO" id="GO:0004650">
    <property type="term" value="F:polygalacturonase activity"/>
    <property type="evidence" value="ECO:0007669"/>
    <property type="project" value="InterPro"/>
</dbReference>
<keyword evidence="10" id="KW-0732">Signal</keyword>
<evidence type="ECO:0000256" key="5">
    <source>
        <dbReference type="ARBA" id="ARBA00022801"/>
    </source>
</evidence>
<keyword evidence="3" id="KW-0134">Cell wall</keyword>
<sequence>MGSKMMARATIFLYVLSLVAASRAKGVSVGGQGEIDVKQIGAKADGRSDDSQIIVSAWQKACTSPSPSTVVISKGSYMAGPMNFQGPCKAGVNVRVEGAIKAPSDINKLKSQGAWVMFQNVDGLTLSGGGSFDGQGALAWKENDCAQTGKCNSLPTNLQFTSVTNSHIQDITSLNSKLFHVELLNCKNVTLQHVTINAPEDSLNTDGIHVGRSTGVNITGADIRTGDDCVSLGDGSQQVNVEGVTCGPGHGISVGSLGKYHDEQPVVGVTVRNCTLTNTPNGIRVKTWPASPSGVATNMHFEDITVKNVSTPILIDQNYCPYNNCEQKLPSKVKISNVSFRNFQGTSATALAVKLLCSRGAPCQQVELADINLKYDGENGTATSQCANVKPTITGKSSLPICAGSQS</sequence>
<dbReference type="SUPFAM" id="SSF51126">
    <property type="entry name" value="Pectin lyase-like"/>
    <property type="match status" value="1"/>
</dbReference>
<dbReference type="PANTHER" id="PTHR31375">
    <property type="match status" value="1"/>
</dbReference>
<dbReference type="InterPro" id="IPR000743">
    <property type="entry name" value="Glyco_hydro_28"/>
</dbReference>
<dbReference type="RefSeq" id="XP_048138769.1">
    <property type="nucleotide sequence ID" value="XM_048282812.1"/>
</dbReference>
<dbReference type="InterPro" id="IPR011050">
    <property type="entry name" value="Pectin_lyase_fold/virulence"/>
</dbReference>
<keyword evidence="4" id="KW-0964">Secreted</keyword>
<organism evidence="11 12">
    <name type="scientific">Rhodamnia argentea</name>
    <dbReference type="NCBI Taxonomy" id="178133"/>
    <lineage>
        <taxon>Eukaryota</taxon>
        <taxon>Viridiplantae</taxon>
        <taxon>Streptophyta</taxon>
        <taxon>Embryophyta</taxon>
        <taxon>Tracheophyta</taxon>
        <taxon>Spermatophyta</taxon>
        <taxon>Magnoliopsida</taxon>
        <taxon>eudicotyledons</taxon>
        <taxon>Gunneridae</taxon>
        <taxon>Pentapetalae</taxon>
        <taxon>rosids</taxon>
        <taxon>malvids</taxon>
        <taxon>Myrtales</taxon>
        <taxon>Myrtaceae</taxon>
        <taxon>Myrtoideae</taxon>
        <taxon>Myrteae</taxon>
        <taxon>Australasian group</taxon>
        <taxon>Rhodamnia</taxon>
    </lineage>
</organism>
<dbReference type="Gene3D" id="2.160.20.10">
    <property type="entry name" value="Single-stranded right-handed beta-helix, Pectin lyase-like"/>
    <property type="match status" value="1"/>
</dbReference>
<evidence type="ECO:0000313" key="11">
    <source>
        <dbReference type="Proteomes" id="UP000827889"/>
    </source>
</evidence>
<keyword evidence="11" id="KW-1185">Reference proteome</keyword>
<dbReference type="Pfam" id="PF00295">
    <property type="entry name" value="Glyco_hydro_28"/>
    <property type="match status" value="1"/>
</dbReference>
<dbReference type="GO" id="GO:0071555">
    <property type="term" value="P:cell wall organization"/>
    <property type="evidence" value="ECO:0007669"/>
    <property type="project" value="UniProtKB-KW"/>
</dbReference>
<feature type="chain" id="PRO_5034025385" evidence="10">
    <location>
        <begin position="22"/>
        <end position="407"/>
    </location>
</feature>
<evidence type="ECO:0000256" key="2">
    <source>
        <dbReference type="ARBA" id="ARBA00008834"/>
    </source>
</evidence>
<name>A0A8B8MP46_9MYRT</name>
<comment type="subcellular location">
    <subcellularLocation>
        <location evidence="1">Secreted</location>
        <location evidence="1">Cell wall</location>
    </subcellularLocation>
</comment>
<gene>
    <name evidence="12 13" type="primary">LOC115726762</name>
</gene>
<feature type="signal peptide" evidence="10">
    <location>
        <begin position="1"/>
        <end position="21"/>
    </location>
</feature>
<dbReference type="Proteomes" id="UP000827889">
    <property type="component" value="Chromosome 7"/>
</dbReference>
<keyword evidence="7" id="KW-0961">Cell wall biogenesis/degradation</keyword>